<proteinExistence type="predicted"/>
<dbReference type="Proteomes" id="UP001145114">
    <property type="component" value="Unassembled WGS sequence"/>
</dbReference>
<keyword evidence="2" id="KW-1185">Reference proteome</keyword>
<evidence type="ECO:0000313" key="2">
    <source>
        <dbReference type="Proteomes" id="UP001145114"/>
    </source>
</evidence>
<comment type="caution">
    <text evidence="1">The sequence shown here is derived from an EMBL/GenBank/DDBJ whole genome shotgun (WGS) entry which is preliminary data.</text>
</comment>
<organism evidence="1 2">
    <name type="scientific">Spiromyces aspiralis</name>
    <dbReference type="NCBI Taxonomy" id="68401"/>
    <lineage>
        <taxon>Eukaryota</taxon>
        <taxon>Fungi</taxon>
        <taxon>Fungi incertae sedis</taxon>
        <taxon>Zoopagomycota</taxon>
        <taxon>Kickxellomycotina</taxon>
        <taxon>Kickxellomycetes</taxon>
        <taxon>Kickxellales</taxon>
        <taxon>Kickxellaceae</taxon>
        <taxon>Spiromyces</taxon>
    </lineage>
</organism>
<name>A0ACC1HGN9_9FUNG</name>
<dbReference type="EMBL" id="JAMZIH010005345">
    <property type="protein sequence ID" value="KAJ1675362.1"/>
    <property type="molecule type" value="Genomic_DNA"/>
</dbReference>
<sequence length="484" mass="54463">MRIRLTVFATIFLVTMTTVVAIAAAKCSDPRVRKEIRDLTDDERERYIYAVKKVYDEGWLDNLTENHFTSGANVHGVPVFFPWHRQFIWDYENLLRKVDSEITLPYWDWTLDAAKPPLSQVFHSNYMGGSGNPNQLNCLMNGPFRYWQVTTTVPHCLQRNFNMTQQFWGPDVLLEVQRNSQMYSDLQPLIENTIHAIIHLFIGGDMAQLISTNDPIFFLHHAMVDKVWYDWQLMGEDSKRFHEYNGIDRTRSNVTVNPTDPLPEYTHLSVSDVLNPMGDLLCYKYAESKSQRSALALFDRYNRGNPPQSQDEAVGIIASVLGYNPDAIDLSILTEEERTLKPHTGNPDWWNRQHNLDGDMVANSYEIATGILQQLNQLANYISPCVVQLAYVKAFGPRNPEDGVEPPPSGIGAGGVFQNTVNVATITGPPTVTISIGNVATIEDRQAEEVKTFGGIFATLSLDGGISATQQSLSNGISSTQPSW</sequence>
<protein>
    <submittedName>
        <fullName evidence="1">Uncharacterized protein</fullName>
    </submittedName>
</protein>
<gene>
    <name evidence="1" type="ORF">EV182_001422</name>
</gene>
<accession>A0ACC1HGN9</accession>
<evidence type="ECO:0000313" key="1">
    <source>
        <dbReference type="EMBL" id="KAJ1675362.1"/>
    </source>
</evidence>
<reference evidence="1" key="1">
    <citation type="submission" date="2022-06" db="EMBL/GenBank/DDBJ databases">
        <title>Phylogenomic reconstructions and comparative analyses of Kickxellomycotina fungi.</title>
        <authorList>
            <person name="Reynolds N.K."/>
            <person name="Stajich J.E."/>
            <person name="Barry K."/>
            <person name="Grigoriev I.V."/>
            <person name="Crous P."/>
            <person name="Smith M.E."/>
        </authorList>
    </citation>
    <scope>NUCLEOTIDE SEQUENCE</scope>
    <source>
        <strain evidence="1">RSA 2271</strain>
    </source>
</reference>